<keyword evidence="5 8" id="KW-0457">Lysine biosynthesis</keyword>
<dbReference type="SUPFAM" id="SSF50621">
    <property type="entry name" value="Alanine racemase C-terminal domain-like"/>
    <property type="match status" value="1"/>
</dbReference>
<dbReference type="InterPro" id="IPR002986">
    <property type="entry name" value="DAP_deCOOHase_LysA"/>
</dbReference>
<dbReference type="InterPro" id="IPR009006">
    <property type="entry name" value="Ala_racemase/Decarboxylase_C"/>
</dbReference>
<gene>
    <name evidence="5" type="primary">lysA</name>
    <name evidence="10" type="ORF">HNQ45_001563</name>
</gene>
<feature type="binding site" evidence="5">
    <location>
        <position position="330"/>
    </location>
    <ligand>
        <name>substrate</name>
    </ligand>
</feature>
<evidence type="ECO:0000256" key="7">
    <source>
        <dbReference type="PIRSR" id="PIRSR600183-50"/>
    </source>
</evidence>
<evidence type="ECO:0000256" key="1">
    <source>
        <dbReference type="ARBA" id="ARBA00001933"/>
    </source>
</evidence>
<dbReference type="EMBL" id="JACHHF010000012">
    <property type="protein sequence ID" value="MBB5176673.1"/>
    <property type="molecule type" value="Genomic_DNA"/>
</dbReference>
<feature type="binding site" evidence="5">
    <location>
        <begin position="287"/>
        <end position="290"/>
    </location>
    <ligand>
        <name>pyridoxal 5'-phosphate</name>
        <dbReference type="ChEBI" id="CHEBI:597326"/>
    </ligand>
</feature>
<sequence>MRLFGTSEVIDNELVIGGVATSTLKEKYGTPLYVFDETGIDEKINTFKNHFKSRFFNTNIIYAGKAFLCSYLVKQLKSHQLSLDVVSGGELFVAKHSGFDTENIYFHGNAKTYEELEFAVRENVGTIVLDNLSEATILNNILSKSNKTQRVLLRVNPTIETDTHKYIQTSNDDSKFGMTFQEALQFLEELNHLSHLDFKGFHCHIGSQIFDSKSYFTEAKRMIEFYSDVQKEFNLKLDELNLGGGFGVYYTKGDQPLQLENFLNEYIDVLENYIREYDIDVETISIEPGRSLINDFGTTLYNVSHIKPSSHFDFLLIDGGMNDNLRPSLYEAKYTAAIANNMNANKTTDYRIAGKLCESGDVLIENIKLPKANINDTLAVPSTGAYTESMASNYNKIPRGAVVFVKDGDTHLAVERETYEDLIRNEVF</sequence>
<dbReference type="InterPro" id="IPR029066">
    <property type="entry name" value="PLP-binding_barrel"/>
</dbReference>
<organism evidence="10 11">
    <name type="scientific">Nosocomiicoccus ampullae</name>
    <dbReference type="NCBI Taxonomy" id="489910"/>
    <lineage>
        <taxon>Bacteria</taxon>
        <taxon>Bacillati</taxon>
        <taxon>Bacillota</taxon>
        <taxon>Bacilli</taxon>
        <taxon>Bacillales</taxon>
        <taxon>Staphylococcaceae</taxon>
        <taxon>Nosocomiicoccus</taxon>
    </lineage>
</organism>
<dbReference type="SUPFAM" id="SSF51419">
    <property type="entry name" value="PLP-binding barrel"/>
    <property type="match status" value="1"/>
</dbReference>
<dbReference type="CDD" id="cd06828">
    <property type="entry name" value="PLPDE_III_DapDC"/>
    <property type="match status" value="1"/>
</dbReference>
<keyword evidence="5" id="KW-0028">Amino-acid biosynthesis</keyword>
<dbReference type="PRINTS" id="PR01179">
    <property type="entry name" value="ODADCRBXLASE"/>
</dbReference>
<comment type="similarity">
    <text evidence="5">Belongs to the Orn/Lys/Arg decarboxylase class-II family. LysA subfamily.</text>
</comment>
<dbReference type="Proteomes" id="UP000579136">
    <property type="component" value="Unassembled WGS sequence"/>
</dbReference>
<accession>A0A9Q2D0H8</accession>
<evidence type="ECO:0000256" key="6">
    <source>
        <dbReference type="NCBIfam" id="TIGR01048"/>
    </source>
</evidence>
<comment type="pathway">
    <text evidence="5 8">Amino-acid biosynthesis; L-lysine biosynthesis via DAP pathway; L-lysine from DL-2,6-diaminopimelate: step 1/1.</text>
</comment>
<comment type="subunit">
    <text evidence="5">Homodimer.</text>
</comment>
<dbReference type="HAMAP" id="MF_02120">
    <property type="entry name" value="LysA"/>
    <property type="match status" value="1"/>
</dbReference>
<keyword evidence="11" id="KW-1185">Reference proteome</keyword>
<feature type="binding site" evidence="5">
    <location>
        <position position="326"/>
    </location>
    <ligand>
        <name>substrate</name>
    </ligand>
</feature>
<dbReference type="Gene3D" id="2.40.37.10">
    <property type="entry name" value="Lyase, Ornithine Decarboxylase, Chain A, domain 1"/>
    <property type="match status" value="1"/>
</dbReference>
<dbReference type="AlphaFoldDB" id="A0A9Q2D0H8"/>
<feature type="binding site" evidence="5">
    <location>
        <position position="245"/>
    </location>
    <ligand>
        <name>pyridoxal 5'-phosphate</name>
        <dbReference type="ChEBI" id="CHEBI:597326"/>
    </ligand>
</feature>
<evidence type="ECO:0000256" key="2">
    <source>
        <dbReference type="ARBA" id="ARBA00022793"/>
    </source>
</evidence>
<feature type="binding site" evidence="5">
    <location>
        <position position="386"/>
    </location>
    <ligand>
        <name>substrate</name>
    </ligand>
</feature>
<dbReference type="NCBIfam" id="TIGR01048">
    <property type="entry name" value="lysA"/>
    <property type="match status" value="1"/>
</dbReference>
<dbReference type="Gene3D" id="3.20.20.10">
    <property type="entry name" value="Alanine racemase"/>
    <property type="match status" value="1"/>
</dbReference>
<dbReference type="InterPro" id="IPR022644">
    <property type="entry name" value="De-COase2_N"/>
</dbReference>
<comment type="cofactor">
    <cofactor evidence="1 5 7 8">
        <name>pyridoxal 5'-phosphate</name>
        <dbReference type="ChEBI" id="CHEBI:597326"/>
    </cofactor>
</comment>
<protein>
    <recommendedName>
        <fullName evidence="5 6">Diaminopimelate decarboxylase</fullName>
        <shortName evidence="5">DAP decarboxylase</shortName>
        <shortName evidence="5">DAPDC</shortName>
        <ecNumber evidence="5 6">4.1.1.20</ecNumber>
    </recommendedName>
</protein>
<keyword evidence="2 5" id="KW-0210">Decarboxylase</keyword>
<dbReference type="GO" id="GO:0009089">
    <property type="term" value="P:lysine biosynthetic process via diaminopimelate"/>
    <property type="evidence" value="ECO:0007669"/>
    <property type="project" value="UniProtKB-UniRule"/>
</dbReference>
<dbReference type="PRINTS" id="PR01181">
    <property type="entry name" value="DAPDCRBXLASE"/>
</dbReference>
<dbReference type="InterPro" id="IPR000183">
    <property type="entry name" value="Orn/DAP/Arg_de-COase"/>
</dbReference>
<feature type="binding site" evidence="5">
    <location>
        <position position="358"/>
    </location>
    <ligand>
        <name>substrate</name>
    </ligand>
</feature>
<name>A0A9Q2D0H8_9STAP</name>
<reference evidence="10 11" key="1">
    <citation type="submission" date="2020-08" db="EMBL/GenBank/DDBJ databases">
        <title>Genomic Encyclopedia of Type Strains, Phase IV (KMG-IV): sequencing the most valuable type-strain genomes for metagenomic binning, comparative biology and taxonomic classification.</title>
        <authorList>
            <person name="Goeker M."/>
        </authorList>
    </citation>
    <scope>NUCLEOTIDE SEQUENCE [LARGE SCALE GENOMIC DNA]</scope>
    <source>
        <strain evidence="10 11">DSM 19163</strain>
    </source>
</reference>
<dbReference type="FunFam" id="3.20.20.10:FF:000003">
    <property type="entry name" value="Diaminopimelate decarboxylase"/>
    <property type="match status" value="1"/>
</dbReference>
<evidence type="ECO:0000313" key="11">
    <source>
        <dbReference type="Proteomes" id="UP000579136"/>
    </source>
</evidence>
<feature type="domain" description="Orn/DAP/Arg decarboxylase 2 N-terminal" evidence="9">
    <location>
        <begin position="41"/>
        <end position="292"/>
    </location>
</feature>
<feature type="modified residue" description="N6-(pyridoxal phosphate)lysine" evidence="5 7">
    <location>
        <position position="65"/>
    </location>
</feature>
<dbReference type="PANTHER" id="PTHR43727">
    <property type="entry name" value="DIAMINOPIMELATE DECARBOXYLASE"/>
    <property type="match status" value="1"/>
</dbReference>
<keyword evidence="4 5" id="KW-0456">Lyase</keyword>
<comment type="function">
    <text evidence="5">Specifically catalyzes the decarboxylation of meso-diaminopimelate (meso-DAP) to L-lysine.</text>
</comment>
<keyword evidence="3 5" id="KW-0663">Pyridoxal phosphate</keyword>
<dbReference type="EC" id="4.1.1.20" evidence="5 6"/>
<dbReference type="GO" id="GO:0008836">
    <property type="term" value="F:diaminopimelate decarboxylase activity"/>
    <property type="evidence" value="ECO:0007669"/>
    <property type="project" value="UniProtKB-UniRule"/>
</dbReference>
<evidence type="ECO:0000313" key="10">
    <source>
        <dbReference type="EMBL" id="MBB5176673.1"/>
    </source>
</evidence>
<feature type="active site" description="Proton donor" evidence="7">
    <location>
        <position position="357"/>
    </location>
</feature>
<comment type="catalytic activity">
    <reaction evidence="5 8">
        <text>meso-2,6-diaminopimelate + H(+) = L-lysine + CO2</text>
        <dbReference type="Rhea" id="RHEA:15101"/>
        <dbReference type="ChEBI" id="CHEBI:15378"/>
        <dbReference type="ChEBI" id="CHEBI:16526"/>
        <dbReference type="ChEBI" id="CHEBI:32551"/>
        <dbReference type="ChEBI" id="CHEBI:57791"/>
        <dbReference type="EC" id="4.1.1.20"/>
    </reaction>
</comment>
<feature type="binding site" evidence="5">
    <location>
        <position position="290"/>
    </location>
    <ligand>
        <name>substrate</name>
    </ligand>
</feature>
<dbReference type="GO" id="GO:0030170">
    <property type="term" value="F:pyridoxal phosphate binding"/>
    <property type="evidence" value="ECO:0007669"/>
    <property type="project" value="UniProtKB-UniRule"/>
</dbReference>
<evidence type="ECO:0000256" key="3">
    <source>
        <dbReference type="ARBA" id="ARBA00022898"/>
    </source>
</evidence>
<feature type="binding site" evidence="5">
    <location>
        <position position="386"/>
    </location>
    <ligand>
        <name>pyridoxal 5'-phosphate</name>
        <dbReference type="ChEBI" id="CHEBI:597326"/>
    </ligand>
</feature>
<proteinExistence type="inferred from homology"/>
<evidence type="ECO:0000256" key="5">
    <source>
        <dbReference type="HAMAP-Rule" id="MF_02120"/>
    </source>
</evidence>
<dbReference type="PANTHER" id="PTHR43727:SF2">
    <property type="entry name" value="GROUP IV DECARBOXYLASE"/>
    <property type="match status" value="1"/>
</dbReference>
<evidence type="ECO:0000259" key="9">
    <source>
        <dbReference type="Pfam" id="PF02784"/>
    </source>
</evidence>
<comment type="caution">
    <text evidence="10">The sequence shown here is derived from an EMBL/GenBank/DDBJ whole genome shotgun (WGS) entry which is preliminary data.</text>
</comment>
<evidence type="ECO:0000256" key="8">
    <source>
        <dbReference type="RuleBase" id="RU003738"/>
    </source>
</evidence>
<dbReference type="Pfam" id="PF02784">
    <property type="entry name" value="Orn_Arg_deC_N"/>
    <property type="match status" value="1"/>
</dbReference>
<dbReference type="RefSeq" id="WP_183675495.1">
    <property type="nucleotide sequence ID" value="NZ_CBCRYX010000014.1"/>
</dbReference>
<evidence type="ECO:0000256" key="4">
    <source>
        <dbReference type="ARBA" id="ARBA00023239"/>
    </source>
</evidence>